<proteinExistence type="predicted"/>
<dbReference type="InterPro" id="IPR034139">
    <property type="entry name" value="TOPRIM_OLD"/>
</dbReference>
<dbReference type="PANTHER" id="PTHR43581:SF4">
    <property type="entry name" value="ATP_GTP PHOSPHATASE"/>
    <property type="match status" value="1"/>
</dbReference>
<keyword evidence="4" id="KW-0255">Endonuclease</keyword>
<feature type="domain" description="ATPase AAA-type core" evidence="2">
    <location>
        <begin position="174"/>
        <end position="291"/>
    </location>
</feature>
<dbReference type="InterPro" id="IPR041685">
    <property type="entry name" value="AAA_GajA/Old/RecF-like"/>
</dbReference>
<dbReference type="GO" id="GO:0016887">
    <property type="term" value="F:ATP hydrolysis activity"/>
    <property type="evidence" value="ECO:0007669"/>
    <property type="project" value="InterPro"/>
</dbReference>
<name>A0A087B4M0_9BIFI</name>
<dbReference type="PANTHER" id="PTHR43581">
    <property type="entry name" value="ATP/GTP PHOSPHATASE"/>
    <property type="match status" value="1"/>
</dbReference>
<keyword evidence="4" id="KW-0378">Hydrolase</keyword>
<evidence type="ECO:0000313" key="4">
    <source>
        <dbReference type="EMBL" id="KFI65970.1"/>
    </source>
</evidence>
<dbReference type="InterPro" id="IPR027417">
    <property type="entry name" value="P-loop_NTPase"/>
</dbReference>
<keyword evidence="5" id="KW-1185">Reference proteome</keyword>
<keyword evidence="4" id="KW-0540">Nuclease</keyword>
<dbReference type="Proteomes" id="UP000029067">
    <property type="component" value="Unassembled WGS sequence"/>
</dbReference>
<feature type="domain" description="Endonuclease GajA/Old nuclease/RecF-like AAA" evidence="1">
    <location>
        <begin position="1"/>
        <end position="79"/>
    </location>
</feature>
<gene>
    <name evidence="4" type="ORF">BCUN_0469</name>
</gene>
<dbReference type="GO" id="GO:0005524">
    <property type="term" value="F:ATP binding"/>
    <property type="evidence" value="ECO:0007669"/>
    <property type="project" value="InterPro"/>
</dbReference>
<dbReference type="InterPro" id="IPR051396">
    <property type="entry name" value="Bact_Antivir_Def_Nuclease"/>
</dbReference>
<dbReference type="RefSeq" id="WP_033516203.1">
    <property type="nucleotide sequence ID" value="NZ_JGYV01000001.1"/>
</dbReference>
<dbReference type="STRING" id="1688.BCUN_0469"/>
<dbReference type="Pfam" id="PF13175">
    <property type="entry name" value="AAA_15"/>
    <property type="match status" value="1"/>
</dbReference>
<dbReference type="InterPro" id="IPR003959">
    <property type="entry name" value="ATPase_AAA_core"/>
</dbReference>
<dbReference type="CDD" id="cd01026">
    <property type="entry name" value="TOPRIM_OLD"/>
    <property type="match status" value="1"/>
</dbReference>
<dbReference type="SUPFAM" id="SSF52540">
    <property type="entry name" value="P-loop containing nucleoside triphosphate hydrolases"/>
    <property type="match status" value="1"/>
</dbReference>
<dbReference type="GO" id="GO:0004519">
    <property type="term" value="F:endonuclease activity"/>
    <property type="evidence" value="ECO:0007669"/>
    <property type="project" value="UniProtKB-KW"/>
</dbReference>
<evidence type="ECO:0000259" key="1">
    <source>
        <dbReference type="Pfam" id="PF13175"/>
    </source>
</evidence>
<organism evidence="4 5">
    <name type="scientific">Bifidobacterium cuniculi</name>
    <dbReference type="NCBI Taxonomy" id="1688"/>
    <lineage>
        <taxon>Bacteria</taxon>
        <taxon>Bacillati</taxon>
        <taxon>Actinomycetota</taxon>
        <taxon>Actinomycetes</taxon>
        <taxon>Bifidobacteriales</taxon>
        <taxon>Bifidobacteriaceae</taxon>
        <taxon>Bifidobacterium</taxon>
    </lineage>
</organism>
<dbReference type="Pfam" id="PF13304">
    <property type="entry name" value="AAA_21"/>
    <property type="match status" value="1"/>
</dbReference>
<evidence type="ECO:0000259" key="2">
    <source>
        <dbReference type="Pfam" id="PF13304"/>
    </source>
</evidence>
<dbReference type="Pfam" id="PF20469">
    <property type="entry name" value="OLD-like_TOPRIM"/>
    <property type="match status" value="1"/>
</dbReference>
<dbReference type="OrthoDB" id="3237462at2"/>
<sequence>MRLTDLTIDNHTRVADCHLDIRRHLVLVGTNDSGKSSLLRCLDLLLGADTATLYADISAGDLRDPHQPLRIEATFTDLDPDRRTLFGLAGHATTMHVTLTATMHDDGQTLTIRRTIDGTDMTVPRLHAIGWTMFDPTDPDTTRHMTDRLLDDLDLDDLPRRLEPISTQADQALANTPQLNQLRDRIAEQLTAALPGRFQRNNLAFSVGNLLEHLTLELHRKGRPRNLWAQSSGMRTGVAITLLDALDRDTQLIGIDEPETHLHPASQRNLARLLAQGRSQKIIATHAPDIISAFDPDQVTVIRADGHCVQPDRDFLDDDARTMLHLWDGSRIEPLTANRVIVVEGVTDRILVERCADVTGRSLDASGTTLLQADGWGNMDAWRRLLGDHGYRIPMVQLIDADAADTTASQLHTTVDRLAEHHVHVSHPDLEGEYVHALGADTTWQALHEGNHFKPSELRTLDGLRDQGSLDEERVAAFCRTPRHKTAAILAILPFVDATVARRIGSIERLLADNADSRLG</sequence>
<reference evidence="4 5" key="1">
    <citation type="submission" date="2014-03" db="EMBL/GenBank/DDBJ databases">
        <title>Genomics of Bifidobacteria.</title>
        <authorList>
            <person name="Ventura M."/>
            <person name="Milani C."/>
            <person name="Lugli G.A."/>
        </authorList>
    </citation>
    <scope>NUCLEOTIDE SEQUENCE [LARGE SCALE GENOMIC DNA]</scope>
    <source>
        <strain evidence="4 5">LMG 10738</strain>
    </source>
</reference>
<feature type="domain" description="OLD protein-like TOPRIM" evidence="3">
    <location>
        <begin position="337"/>
        <end position="402"/>
    </location>
</feature>
<dbReference type="AlphaFoldDB" id="A0A087B4M0"/>
<comment type="caution">
    <text evidence="4">The sequence shown here is derived from an EMBL/GenBank/DDBJ whole genome shotgun (WGS) entry which is preliminary data.</text>
</comment>
<protein>
    <submittedName>
        <fullName evidence="4">ATP-dependent endonuclease, OLD family protein</fullName>
    </submittedName>
</protein>
<dbReference type="Gene3D" id="3.40.50.300">
    <property type="entry name" value="P-loop containing nucleotide triphosphate hydrolases"/>
    <property type="match status" value="1"/>
</dbReference>
<evidence type="ECO:0000259" key="3">
    <source>
        <dbReference type="Pfam" id="PF20469"/>
    </source>
</evidence>
<accession>A0A087B4M0</accession>
<dbReference type="EMBL" id="JGYV01000001">
    <property type="protein sequence ID" value="KFI65970.1"/>
    <property type="molecule type" value="Genomic_DNA"/>
</dbReference>
<dbReference type="eggNOG" id="COG3593">
    <property type="taxonomic scope" value="Bacteria"/>
</dbReference>
<evidence type="ECO:0000313" key="5">
    <source>
        <dbReference type="Proteomes" id="UP000029067"/>
    </source>
</evidence>